<evidence type="ECO:0000256" key="1">
    <source>
        <dbReference type="SAM" id="SignalP"/>
    </source>
</evidence>
<accession>A0A0U3BA31</accession>
<keyword evidence="1" id="KW-0732">Signal</keyword>
<dbReference type="AlphaFoldDB" id="A0A0U3BA31"/>
<feature type="signal peptide" evidence="1">
    <location>
        <begin position="1"/>
        <end position="21"/>
    </location>
</feature>
<proteinExistence type="predicted"/>
<dbReference type="STRING" id="1526571.AT746_11280"/>
<dbReference type="KEGG" id="lal:AT746_11280"/>
<dbReference type="Gene3D" id="3.10.450.40">
    <property type="match status" value="1"/>
</dbReference>
<protein>
    <recommendedName>
        <fullName evidence="2">PepSY domain-containing protein</fullName>
    </recommendedName>
</protein>
<evidence type="ECO:0000259" key="2">
    <source>
        <dbReference type="Pfam" id="PF13670"/>
    </source>
</evidence>
<feature type="chain" id="PRO_5006836462" description="PepSY domain-containing protein" evidence="1">
    <location>
        <begin position="22"/>
        <end position="89"/>
    </location>
</feature>
<evidence type="ECO:0000313" key="4">
    <source>
        <dbReference type="Proteomes" id="UP000068447"/>
    </source>
</evidence>
<name>A0A0U3BA31_9ALTE</name>
<dbReference type="EMBL" id="CP013650">
    <property type="protein sequence ID" value="ALT00426.1"/>
    <property type="molecule type" value="Genomic_DNA"/>
</dbReference>
<organism evidence="3 4">
    <name type="scientific">Lacimicrobium alkaliphilum</name>
    <dbReference type="NCBI Taxonomy" id="1526571"/>
    <lineage>
        <taxon>Bacteria</taxon>
        <taxon>Pseudomonadati</taxon>
        <taxon>Pseudomonadota</taxon>
        <taxon>Gammaproteobacteria</taxon>
        <taxon>Alteromonadales</taxon>
        <taxon>Alteromonadaceae</taxon>
        <taxon>Lacimicrobium</taxon>
    </lineage>
</organism>
<gene>
    <name evidence="3" type="ORF">AT746_11280</name>
</gene>
<evidence type="ECO:0000313" key="3">
    <source>
        <dbReference type="EMBL" id="ALT00426.1"/>
    </source>
</evidence>
<sequence>MKMLRLLPVLLCIFLVTPAMAQDREQEQIDKTRAAQKARQQVNGRVLKVDRKKDNYRVKMLKKSGRVVTVDVDSKSGQVSSKEKKKNGR</sequence>
<keyword evidence="4" id="KW-1185">Reference proteome</keyword>
<dbReference type="Proteomes" id="UP000068447">
    <property type="component" value="Chromosome"/>
</dbReference>
<dbReference type="Pfam" id="PF13670">
    <property type="entry name" value="PepSY_2"/>
    <property type="match status" value="1"/>
</dbReference>
<dbReference type="InterPro" id="IPR025711">
    <property type="entry name" value="PepSY"/>
</dbReference>
<feature type="domain" description="PepSY" evidence="2">
    <location>
        <begin position="10"/>
        <end position="82"/>
    </location>
</feature>
<reference evidence="3 4" key="1">
    <citation type="submission" date="2015-12" db="EMBL/GenBank/DDBJ databases">
        <title>Complete genome of Lacimicrobium alkaliphilum KCTC 32984.</title>
        <authorList>
            <person name="Kim S.-G."/>
            <person name="Lee Y.-J."/>
        </authorList>
    </citation>
    <scope>NUCLEOTIDE SEQUENCE [LARGE SCALE GENOMIC DNA]</scope>
    <source>
        <strain evidence="3 4">YelD216</strain>
    </source>
</reference>